<evidence type="ECO:0000313" key="1">
    <source>
        <dbReference type="EMBL" id="GAA2013667.1"/>
    </source>
</evidence>
<dbReference type="Proteomes" id="UP001501585">
    <property type="component" value="Unassembled WGS sequence"/>
</dbReference>
<reference evidence="1 2" key="1">
    <citation type="journal article" date="2019" name="Int. J. Syst. Evol. Microbiol.">
        <title>The Global Catalogue of Microorganisms (GCM) 10K type strain sequencing project: providing services to taxonomists for standard genome sequencing and annotation.</title>
        <authorList>
            <consortium name="The Broad Institute Genomics Platform"/>
            <consortium name="The Broad Institute Genome Sequencing Center for Infectious Disease"/>
            <person name="Wu L."/>
            <person name="Ma J."/>
        </authorList>
    </citation>
    <scope>NUCLEOTIDE SEQUENCE [LARGE SCALE GENOMIC DNA]</scope>
    <source>
        <strain evidence="1 2">JCM 15313</strain>
    </source>
</reference>
<dbReference type="NCBIfam" id="NF041638">
    <property type="entry name" value="QRL_CxxC_CxxC"/>
    <property type="match status" value="1"/>
</dbReference>
<proteinExistence type="predicted"/>
<sequence length="138" mass="15216">MSAARFLDPAGERYGVPTYPWGWAFVFDPDLATRKQLAARGLRPGGQQVAAQLMWRSRKARRSGGIRTAALFRISLAKPKLPMTPARSRALAAALRARRTCPTCHLVFTYCMPTSLGQCPNCVYGYTPEPWELEGSAA</sequence>
<name>A0ABN2TLY7_9ACTN</name>
<keyword evidence="2" id="KW-1185">Reference proteome</keyword>
<comment type="caution">
    <text evidence="1">The sequence shown here is derived from an EMBL/GenBank/DDBJ whole genome shotgun (WGS) entry which is preliminary data.</text>
</comment>
<organism evidence="1 2">
    <name type="scientific">Nocardiopsis rhodophaea</name>
    <dbReference type="NCBI Taxonomy" id="280238"/>
    <lineage>
        <taxon>Bacteria</taxon>
        <taxon>Bacillati</taxon>
        <taxon>Actinomycetota</taxon>
        <taxon>Actinomycetes</taxon>
        <taxon>Streptosporangiales</taxon>
        <taxon>Nocardiopsidaceae</taxon>
        <taxon>Nocardiopsis</taxon>
    </lineage>
</organism>
<dbReference type="RefSeq" id="WP_344107322.1">
    <property type="nucleotide sequence ID" value="NZ_BAAAPC010000026.1"/>
</dbReference>
<dbReference type="EMBL" id="BAAAPC010000026">
    <property type="protein sequence ID" value="GAA2013667.1"/>
    <property type="molecule type" value="Genomic_DNA"/>
</dbReference>
<gene>
    <name evidence="1" type="ORF">GCM10009799_47530</name>
</gene>
<dbReference type="InterPro" id="IPR048142">
    <property type="entry name" value="QRL_CxxC_CxxC"/>
</dbReference>
<evidence type="ECO:0000313" key="2">
    <source>
        <dbReference type="Proteomes" id="UP001501585"/>
    </source>
</evidence>
<protein>
    <submittedName>
        <fullName evidence="1">Uncharacterized protein</fullName>
    </submittedName>
</protein>
<accession>A0ABN2TLY7</accession>